<comment type="function">
    <text evidence="9">Essential for recycling GMP and indirectly, cGMP.</text>
</comment>
<dbReference type="CDD" id="cd00071">
    <property type="entry name" value="GMPK"/>
    <property type="match status" value="1"/>
</dbReference>
<dbReference type="EC" id="2.7.4.8" evidence="2 9"/>
<feature type="binding site" evidence="9">
    <location>
        <begin position="44"/>
        <end position="51"/>
    </location>
    <ligand>
        <name>ATP</name>
        <dbReference type="ChEBI" id="CHEBI:30616"/>
    </ligand>
</feature>
<reference evidence="11" key="1">
    <citation type="submission" date="2021-02" db="EMBL/GenBank/DDBJ databases">
        <title>The CRISPR/cas machinery reduction and long-range gene transfer in the hot spring cyanobacterium Synechococcus.</title>
        <authorList>
            <person name="Dvorak P."/>
            <person name="Jahodarova E."/>
            <person name="Hasler P."/>
            <person name="Poulickova A."/>
        </authorList>
    </citation>
    <scope>NUCLEOTIDE SEQUENCE</scope>
    <source>
        <strain evidence="11">Rupite</strain>
    </source>
</reference>
<comment type="subcellular location">
    <subcellularLocation>
        <location evidence="9">Cytoplasm</location>
    </subcellularLocation>
</comment>
<evidence type="ECO:0000256" key="6">
    <source>
        <dbReference type="ARBA" id="ARBA00022777"/>
    </source>
</evidence>
<evidence type="ECO:0000256" key="7">
    <source>
        <dbReference type="ARBA" id="ARBA00022840"/>
    </source>
</evidence>
<dbReference type="InterPro" id="IPR020590">
    <property type="entry name" value="Guanylate_kinase_CS"/>
</dbReference>
<dbReference type="SMART" id="SM00072">
    <property type="entry name" value="GuKc"/>
    <property type="match status" value="1"/>
</dbReference>
<dbReference type="PROSITE" id="PS00856">
    <property type="entry name" value="GUANYLATE_KINASE_1"/>
    <property type="match status" value="1"/>
</dbReference>
<protein>
    <recommendedName>
        <fullName evidence="3 9">Guanylate kinase</fullName>
        <ecNumber evidence="2 9">2.7.4.8</ecNumber>
    </recommendedName>
    <alternativeName>
        <fullName evidence="8 9">GMP kinase</fullName>
    </alternativeName>
</protein>
<sequence>MPASSTMLLFPMSSECVQRQGVLEGTQGSLEPNLKRGRLLVLTGPSGVGKGTVVRQLRQRHPELYFSVSVTTRSPRPSEQEGVNYFFRSREEFFRLIEAGELLEWAQYAGNFYGTPRDAVLDKLSQGQDVLLEIELAGARQVSQHCPEAIRIFLSPPSLQELERRIRERGQDSEASIERRLQQAQQELDAQDEFDYVIVNDDLEQALLQLETLLYPKWPEPEVPAT</sequence>
<keyword evidence="12" id="KW-1185">Reference proteome</keyword>
<dbReference type="InterPro" id="IPR008145">
    <property type="entry name" value="GK/Ca_channel_bsu"/>
</dbReference>
<keyword evidence="9" id="KW-0963">Cytoplasm</keyword>
<dbReference type="Gene3D" id="3.30.63.10">
    <property type="entry name" value="Guanylate Kinase phosphate binding domain"/>
    <property type="match status" value="1"/>
</dbReference>
<keyword evidence="7 9" id="KW-0067">ATP-binding</keyword>
<organism evidence="11 12">
    <name type="scientific">Thermostichus vulcanus str. 'Rupite'</name>
    <dbReference type="NCBI Taxonomy" id="2813851"/>
    <lineage>
        <taxon>Bacteria</taxon>
        <taxon>Bacillati</taxon>
        <taxon>Cyanobacteriota</taxon>
        <taxon>Cyanophyceae</taxon>
        <taxon>Thermostichales</taxon>
        <taxon>Thermostichaceae</taxon>
        <taxon>Thermostichus</taxon>
    </lineage>
</organism>
<dbReference type="InterPro" id="IPR027417">
    <property type="entry name" value="P-loop_NTPase"/>
</dbReference>
<comment type="similarity">
    <text evidence="1 9">Belongs to the guanylate kinase family.</text>
</comment>
<evidence type="ECO:0000313" key="11">
    <source>
        <dbReference type="EMBL" id="MCJ2541387.1"/>
    </source>
</evidence>
<accession>A0ABT0C6F8</accession>
<dbReference type="InterPro" id="IPR008144">
    <property type="entry name" value="Guanylate_kin-like_dom"/>
</dbReference>
<dbReference type="PANTHER" id="PTHR23117:SF13">
    <property type="entry name" value="GUANYLATE KINASE"/>
    <property type="match status" value="1"/>
</dbReference>
<dbReference type="Proteomes" id="UP000830835">
    <property type="component" value="Unassembled WGS sequence"/>
</dbReference>
<keyword evidence="6 9" id="KW-0418">Kinase</keyword>
<comment type="catalytic activity">
    <reaction evidence="9">
        <text>GMP + ATP = GDP + ADP</text>
        <dbReference type="Rhea" id="RHEA:20780"/>
        <dbReference type="ChEBI" id="CHEBI:30616"/>
        <dbReference type="ChEBI" id="CHEBI:58115"/>
        <dbReference type="ChEBI" id="CHEBI:58189"/>
        <dbReference type="ChEBI" id="CHEBI:456216"/>
        <dbReference type="EC" id="2.7.4.8"/>
    </reaction>
</comment>
<dbReference type="Gene3D" id="3.40.50.300">
    <property type="entry name" value="P-loop containing nucleotide triphosphate hydrolases"/>
    <property type="match status" value="1"/>
</dbReference>
<dbReference type="NCBIfam" id="TIGR03263">
    <property type="entry name" value="guanyl_kin"/>
    <property type="match status" value="1"/>
</dbReference>
<evidence type="ECO:0000256" key="9">
    <source>
        <dbReference type="HAMAP-Rule" id="MF_00328"/>
    </source>
</evidence>
<proteinExistence type="inferred from homology"/>
<evidence type="ECO:0000256" key="5">
    <source>
        <dbReference type="ARBA" id="ARBA00022741"/>
    </source>
</evidence>
<dbReference type="RefSeq" id="WP_244348386.1">
    <property type="nucleotide sequence ID" value="NZ_JAFIRA010000001.1"/>
</dbReference>
<dbReference type="Pfam" id="PF00625">
    <property type="entry name" value="Guanylate_kin"/>
    <property type="match status" value="1"/>
</dbReference>
<evidence type="ECO:0000313" key="12">
    <source>
        <dbReference type="Proteomes" id="UP000830835"/>
    </source>
</evidence>
<keyword evidence="5 9" id="KW-0547">Nucleotide-binding</keyword>
<dbReference type="GO" id="GO:0004385">
    <property type="term" value="F:GMP kinase activity"/>
    <property type="evidence" value="ECO:0007669"/>
    <property type="project" value="UniProtKB-EC"/>
</dbReference>
<evidence type="ECO:0000256" key="4">
    <source>
        <dbReference type="ARBA" id="ARBA00022679"/>
    </source>
</evidence>
<evidence type="ECO:0000256" key="2">
    <source>
        <dbReference type="ARBA" id="ARBA00012961"/>
    </source>
</evidence>
<feature type="domain" description="Guanylate kinase-like" evidence="10">
    <location>
        <begin position="37"/>
        <end position="215"/>
    </location>
</feature>
<evidence type="ECO:0000256" key="8">
    <source>
        <dbReference type="ARBA" id="ARBA00030128"/>
    </source>
</evidence>
<evidence type="ECO:0000256" key="3">
    <source>
        <dbReference type="ARBA" id="ARBA00016296"/>
    </source>
</evidence>
<evidence type="ECO:0000259" key="10">
    <source>
        <dbReference type="PROSITE" id="PS50052"/>
    </source>
</evidence>
<dbReference type="PROSITE" id="PS50052">
    <property type="entry name" value="GUANYLATE_KINASE_2"/>
    <property type="match status" value="1"/>
</dbReference>
<evidence type="ECO:0000256" key="1">
    <source>
        <dbReference type="ARBA" id="ARBA00005790"/>
    </source>
</evidence>
<dbReference type="EMBL" id="JAFIRA010000001">
    <property type="protein sequence ID" value="MCJ2541387.1"/>
    <property type="molecule type" value="Genomic_DNA"/>
</dbReference>
<comment type="caution">
    <text evidence="11">The sequence shown here is derived from an EMBL/GenBank/DDBJ whole genome shotgun (WGS) entry which is preliminary data.</text>
</comment>
<dbReference type="SUPFAM" id="SSF52540">
    <property type="entry name" value="P-loop containing nucleoside triphosphate hydrolases"/>
    <property type="match status" value="1"/>
</dbReference>
<gene>
    <name evidence="9 11" type="primary">gmk</name>
    <name evidence="11" type="ORF">JX360_00450</name>
</gene>
<dbReference type="InterPro" id="IPR017665">
    <property type="entry name" value="Guanylate_kinase"/>
</dbReference>
<keyword evidence="4 9" id="KW-0808">Transferase</keyword>
<name>A0ABT0C6F8_THEVL</name>
<dbReference type="HAMAP" id="MF_00328">
    <property type="entry name" value="Guanylate_kinase"/>
    <property type="match status" value="1"/>
</dbReference>
<dbReference type="PANTHER" id="PTHR23117">
    <property type="entry name" value="GUANYLATE KINASE-RELATED"/>
    <property type="match status" value="1"/>
</dbReference>